<feature type="compositionally biased region" description="Polar residues" evidence="1">
    <location>
        <begin position="38"/>
        <end position="50"/>
    </location>
</feature>
<reference evidence="2" key="2">
    <citation type="submission" date="2020-11" db="EMBL/GenBank/DDBJ databases">
        <authorList>
            <person name="McCartney M.A."/>
            <person name="Auch B."/>
            <person name="Kono T."/>
            <person name="Mallez S."/>
            <person name="Becker A."/>
            <person name="Gohl D.M."/>
            <person name="Silverstein K.A.T."/>
            <person name="Koren S."/>
            <person name="Bechman K.B."/>
            <person name="Herman A."/>
            <person name="Abrahante J.E."/>
            <person name="Garbe J."/>
        </authorList>
    </citation>
    <scope>NUCLEOTIDE SEQUENCE</scope>
    <source>
        <strain evidence="2">Duluth1</strain>
        <tissue evidence="2">Whole animal</tissue>
    </source>
</reference>
<reference evidence="2" key="1">
    <citation type="journal article" date="2019" name="bioRxiv">
        <title>The Genome of the Zebra Mussel, Dreissena polymorpha: A Resource for Invasive Species Research.</title>
        <authorList>
            <person name="McCartney M.A."/>
            <person name="Auch B."/>
            <person name="Kono T."/>
            <person name="Mallez S."/>
            <person name="Zhang Y."/>
            <person name="Obille A."/>
            <person name="Becker A."/>
            <person name="Abrahante J.E."/>
            <person name="Garbe J."/>
            <person name="Badalamenti J.P."/>
            <person name="Herman A."/>
            <person name="Mangelson H."/>
            <person name="Liachko I."/>
            <person name="Sullivan S."/>
            <person name="Sone E.D."/>
            <person name="Koren S."/>
            <person name="Silverstein K.A.T."/>
            <person name="Beckman K.B."/>
            <person name="Gohl D.M."/>
        </authorList>
    </citation>
    <scope>NUCLEOTIDE SEQUENCE</scope>
    <source>
        <strain evidence="2">Duluth1</strain>
        <tissue evidence="2">Whole animal</tissue>
    </source>
</reference>
<dbReference type="EMBL" id="JAIWYP010000013">
    <property type="protein sequence ID" value="KAH3716781.1"/>
    <property type="molecule type" value="Genomic_DNA"/>
</dbReference>
<gene>
    <name evidence="2" type="ORF">DPMN_059510</name>
</gene>
<sequence>MKKQLQNRGYQDSHQSSAAVTSILHPPDQGNSVLFLPYSSTDQPAPSQTENHPKNELGTRRPLFTAIPLDSTEI</sequence>
<proteinExistence type="predicted"/>
<evidence type="ECO:0000313" key="2">
    <source>
        <dbReference type="EMBL" id="KAH3716781.1"/>
    </source>
</evidence>
<evidence type="ECO:0000313" key="3">
    <source>
        <dbReference type="Proteomes" id="UP000828390"/>
    </source>
</evidence>
<feature type="compositionally biased region" description="Polar residues" evidence="1">
    <location>
        <begin position="1"/>
        <end position="20"/>
    </location>
</feature>
<dbReference type="AlphaFoldDB" id="A0A9D4HHB1"/>
<name>A0A9D4HHB1_DREPO</name>
<keyword evidence="3" id="KW-1185">Reference proteome</keyword>
<protein>
    <submittedName>
        <fullName evidence="2">Uncharacterized protein</fullName>
    </submittedName>
</protein>
<accession>A0A9D4HHB1</accession>
<dbReference type="Proteomes" id="UP000828390">
    <property type="component" value="Unassembled WGS sequence"/>
</dbReference>
<evidence type="ECO:0000256" key="1">
    <source>
        <dbReference type="SAM" id="MobiDB-lite"/>
    </source>
</evidence>
<comment type="caution">
    <text evidence="2">The sequence shown here is derived from an EMBL/GenBank/DDBJ whole genome shotgun (WGS) entry which is preliminary data.</text>
</comment>
<feature type="region of interest" description="Disordered" evidence="1">
    <location>
        <begin position="1"/>
        <end position="74"/>
    </location>
</feature>
<organism evidence="2 3">
    <name type="scientific">Dreissena polymorpha</name>
    <name type="common">Zebra mussel</name>
    <name type="synonym">Mytilus polymorpha</name>
    <dbReference type="NCBI Taxonomy" id="45954"/>
    <lineage>
        <taxon>Eukaryota</taxon>
        <taxon>Metazoa</taxon>
        <taxon>Spiralia</taxon>
        <taxon>Lophotrochozoa</taxon>
        <taxon>Mollusca</taxon>
        <taxon>Bivalvia</taxon>
        <taxon>Autobranchia</taxon>
        <taxon>Heteroconchia</taxon>
        <taxon>Euheterodonta</taxon>
        <taxon>Imparidentia</taxon>
        <taxon>Neoheterodontei</taxon>
        <taxon>Myida</taxon>
        <taxon>Dreissenoidea</taxon>
        <taxon>Dreissenidae</taxon>
        <taxon>Dreissena</taxon>
    </lineage>
</organism>